<dbReference type="InterPro" id="IPR036390">
    <property type="entry name" value="WH_DNA-bd_sf"/>
</dbReference>
<dbReference type="Gene3D" id="1.10.10.10">
    <property type="entry name" value="Winged helix-like DNA-binding domain superfamily/Winged helix DNA-binding domain"/>
    <property type="match status" value="1"/>
</dbReference>
<keyword evidence="4" id="KW-0804">Transcription</keyword>
<dbReference type="Gene3D" id="3.40.190.10">
    <property type="entry name" value="Periplasmic binding protein-like II"/>
    <property type="match status" value="2"/>
</dbReference>
<evidence type="ECO:0000313" key="7">
    <source>
        <dbReference type="Proteomes" id="UP000462152"/>
    </source>
</evidence>
<evidence type="ECO:0000313" key="6">
    <source>
        <dbReference type="EMBL" id="MUN55418.1"/>
    </source>
</evidence>
<dbReference type="RefSeq" id="WP_129316406.1">
    <property type="nucleotide sequence ID" value="NZ_CP197643.1"/>
</dbReference>
<keyword evidence="2" id="KW-0805">Transcription regulation</keyword>
<dbReference type="CDD" id="cd08423">
    <property type="entry name" value="PBP2_LTTR_like_6"/>
    <property type="match status" value="1"/>
</dbReference>
<sequence length="301" mass="32889">MIDARLRVLQLLAHHGTVTAVAKAMNYTPSAVSHQLRQLSEELGVTLLAQVGRGVRLTSAAHTVLRHAAVMFAQEERARAELAADPEHVTGSFTMCGFSTAATRLLPQAAAHLRENFPETTVRVIEAEPSRCFDLLLSEDADLALYTATSMTPSSSDPRFDQVYLADDPLELVVPRDHPLARKPSVRLAEAADEPWIVGRPDSAYYQLVMAACLGAGFSPNVAHQGDEWETGTALVAHGFGVFLVPQLARLHEDWPVARIPLHGDPTPSRRIFSATRRGARDHRLVRAALDALPVSLLHDR</sequence>
<dbReference type="Proteomes" id="UP000462152">
    <property type="component" value="Unassembled WGS sequence"/>
</dbReference>
<dbReference type="PANTHER" id="PTHR30346:SF29">
    <property type="entry name" value="LYSR SUBSTRATE-BINDING"/>
    <property type="match status" value="1"/>
</dbReference>
<dbReference type="SUPFAM" id="SSF46785">
    <property type="entry name" value="Winged helix' DNA-binding domain"/>
    <property type="match status" value="1"/>
</dbReference>
<evidence type="ECO:0000256" key="1">
    <source>
        <dbReference type="ARBA" id="ARBA00009437"/>
    </source>
</evidence>
<gene>
    <name evidence="6" type="ORF">GMA10_09395</name>
</gene>
<comment type="similarity">
    <text evidence="1">Belongs to the LysR transcriptional regulatory family.</text>
</comment>
<dbReference type="EMBL" id="WOGT01000005">
    <property type="protein sequence ID" value="MUN55418.1"/>
    <property type="molecule type" value="Genomic_DNA"/>
</dbReference>
<dbReference type="PANTHER" id="PTHR30346">
    <property type="entry name" value="TRANSCRIPTIONAL DUAL REGULATOR HCAR-RELATED"/>
    <property type="match status" value="1"/>
</dbReference>
<feature type="domain" description="HTH lysR-type" evidence="5">
    <location>
        <begin position="1"/>
        <end position="58"/>
    </location>
</feature>
<dbReference type="InterPro" id="IPR005119">
    <property type="entry name" value="LysR_subst-bd"/>
</dbReference>
<dbReference type="GO" id="GO:0003677">
    <property type="term" value="F:DNA binding"/>
    <property type="evidence" value="ECO:0007669"/>
    <property type="project" value="UniProtKB-KW"/>
</dbReference>
<comment type="caution">
    <text evidence="6">The sequence shown here is derived from an EMBL/GenBank/DDBJ whole genome shotgun (WGS) entry which is preliminary data.</text>
</comment>
<dbReference type="AlphaFoldDB" id="A0A7K1LJQ1"/>
<dbReference type="PROSITE" id="PS50931">
    <property type="entry name" value="HTH_LYSR"/>
    <property type="match status" value="1"/>
</dbReference>
<dbReference type="Pfam" id="PF03466">
    <property type="entry name" value="LysR_substrate"/>
    <property type="match status" value="1"/>
</dbReference>
<name>A0A7K1LJQ1_9MICC</name>
<keyword evidence="7" id="KW-1185">Reference proteome</keyword>
<dbReference type="GO" id="GO:0032993">
    <property type="term" value="C:protein-DNA complex"/>
    <property type="evidence" value="ECO:0007669"/>
    <property type="project" value="TreeGrafter"/>
</dbReference>
<dbReference type="InterPro" id="IPR036388">
    <property type="entry name" value="WH-like_DNA-bd_sf"/>
</dbReference>
<reference evidence="6 7" key="1">
    <citation type="submission" date="2019-12" db="EMBL/GenBank/DDBJ databases">
        <authorList>
            <person name="Li J."/>
            <person name="Shi Y."/>
            <person name="Xu G."/>
            <person name="Xiao D."/>
            <person name="Ran X."/>
        </authorList>
    </citation>
    <scope>NUCLEOTIDE SEQUENCE [LARGE SCALE GENOMIC DNA]</scope>
    <source>
        <strain evidence="6 7">JCM 15915</strain>
    </source>
</reference>
<dbReference type="SUPFAM" id="SSF53850">
    <property type="entry name" value="Periplasmic binding protein-like II"/>
    <property type="match status" value="1"/>
</dbReference>
<dbReference type="InterPro" id="IPR011991">
    <property type="entry name" value="ArsR-like_HTH"/>
</dbReference>
<accession>A0A7K1LJQ1</accession>
<evidence type="ECO:0000256" key="4">
    <source>
        <dbReference type="ARBA" id="ARBA00023163"/>
    </source>
</evidence>
<keyword evidence="3" id="KW-0238">DNA-binding</keyword>
<proteinExistence type="inferred from homology"/>
<dbReference type="CDD" id="cd00090">
    <property type="entry name" value="HTH_ARSR"/>
    <property type="match status" value="1"/>
</dbReference>
<evidence type="ECO:0000259" key="5">
    <source>
        <dbReference type="PROSITE" id="PS50931"/>
    </source>
</evidence>
<protein>
    <submittedName>
        <fullName evidence="6">LysR family transcriptional regulator</fullName>
    </submittedName>
</protein>
<evidence type="ECO:0000256" key="3">
    <source>
        <dbReference type="ARBA" id="ARBA00023125"/>
    </source>
</evidence>
<evidence type="ECO:0000256" key="2">
    <source>
        <dbReference type="ARBA" id="ARBA00023015"/>
    </source>
</evidence>
<organism evidence="6 7">
    <name type="scientific">Rothia koreensis</name>
    <dbReference type="NCBI Taxonomy" id="592378"/>
    <lineage>
        <taxon>Bacteria</taxon>
        <taxon>Bacillati</taxon>
        <taxon>Actinomycetota</taxon>
        <taxon>Actinomycetes</taxon>
        <taxon>Micrococcales</taxon>
        <taxon>Micrococcaceae</taxon>
        <taxon>Rothia</taxon>
    </lineage>
</organism>
<dbReference type="OrthoDB" id="4131546at2"/>
<dbReference type="Pfam" id="PF00126">
    <property type="entry name" value="HTH_1"/>
    <property type="match status" value="1"/>
</dbReference>
<dbReference type="InterPro" id="IPR000847">
    <property type="entry name" value="LysR_HTH_N"/>
</dbReference>
<dbReference type="GO" id="GO:0003700">
    <property type="term" value="F:DNA-binding transcription factor activity"/>
    <property type="evidence" value="ECO:0007669"/>
    <property type="project" value="InterPro"/>
</dbReference>